<keyword evidence="29" id="KW-1185">Reference proteome</keyword>
<evidence type="ECO:0000256" key="19">
    <source>
        <dbReference type="ARBA" id="ARBA00048061"/>
    </source>
</evidence>
<evidence type="ECO:0000256" key="22">
    <source>
        <dbReference type="ARBA" id="ARBA00048661"/>
    </source>
</evidence>
<protein>
    <recommendedName>
        <fullName evidence="11">11-beta-hydroxysteroid dehydrogenase 1</fullName>
        <ecNumber evidence="9">1.1.1.146</ecNumber>
        <ecNumber evidence="10">1.1.1.201</ecNumber>
    </recommendedName>
    <alternativeName>
        <fullName evidence="13">7-oxosteroid reductase</fullName>
    </alternativeName>
    <alternativeName>
        <fullName evidence="12">Corticosteroid 11-beta-dehydrogenase isozyme 1</fullName>
    </alternativeName>
</protein>
<evidence type="ECO:0000256" key="12">
    <source>
        <dbReference type="ARBA" id="ARBA00041539"/>
    </source>
</evidence>
<feature type="chain" id="PRO_5045593937" description="11-beta-hydroxysteroid dehydrogenase 1" evidence="28">
    <location>
        <begin position="18"/>
        <end position="296"/>
    </location>
</feature>
<evidence type="ECO:0000256" key="16">
    <source>
        <dbReference type="ARBA" id="ARBA00047608"/>
    </source>
</evidence>
<evidence type="ECO:0000256" key="11">
    <source>
        <dbReference type="ARBA" id="ARBA00040963"/>
    </source>
</evidence>
<evidence type="ECO:0000256" key="21">
    <source>
        <dbReference type="ARBA" id="ARBA00048585"/>
    </source>
</evidence>
<evidence type="ECO:0000256" key="9">
    <source>
        <dbReference type="ARBA" id="ARBA00038971"/>
    </source>
</evidence>
<accession>A0ABM3WUZ1</accession>
<dbReference type="EC" id="1.1.1.201" evidence="10"/>
<comment type="catalytic activity">
    <reaction evidence="17">
        <text>corticosterone + NADP(+) = 11-dehydrocorticosterone + NADPH + H(+)</text>
        <dbReference type="Rhea" id="RHEA:42200"/>
        <dbReference type="ChEBI" id="CHEBI:15378"/>
        <dbReference type="ChEBI" id="CHEBI:16827"/>
        <dbReference type="ChEBI" id="CHEBI:57783"/>
        <dbReference type="ChEBI" id="CHEBI:58349"/>
        <dbReference type="ChEBI" id="CHEBI:78600"/>
    </reaction>
    <physiologicalReaction direction="left-to-right" evidence="17">
        <dbReference type="Rhea" id="RHEA:42201"/>
    </physiologicalReaction>
    <physiologicalReaction direction="right-to-left" evidence="17">
        <dbReference type="Rhea" id="RHEA:42202"/>
    </physiologicalReaction>
</comment>
<comment type="catalytic activity">
    <reaction evidence="22">
        <text>glycochenodeoxycholate + NADP(+) = 7-oxoglycolithocholate + NADPH + H(+)</text>
        <dbReference type="Rhea" id="RHEA:65056"/>
        <dbReference type="ChEBI" id="CHEBI:15378"/>
        <dbReference type="ChEBI" id="CHEBI:36252"/>
        <dbReference type="ChEBI" id="CHEBI:57783"/>
        <dbReference type="ChEBI" id="CHEBI:58349"/>
        <dbReference type="ChEBI" id="CHEBI:137818"/>
    </reaction>
    <physiologicalReaction direction="right-to-left" evidence="22">
        <dbReference type="Rhea" id="RHEA:65058"/>
    </physiologicalReaction>
</comment>
<evidence type="ECO:0000313" key="29">
    <source>
        <dbReference type="Proteomes" id="UP001652624"/>
    </source>
</evidence>
<keyword evidence="7" id="KW-0560">Oxidoreductase</keyword>
<evidence type="ECO:0000256" key="27">
    <source>
        <dbReference type="ARBA" id="ARBA00049520"/>
    </source>
</evidence>
<dbReference type="InterPro" id="IPR002347">
    <property type="entry name" value="SDR_fam"/>
</dbReference>
<comment type="catalytic activity">
    <reaction evidence="25">
        <text>a 7beta-hydroxysteroid + NADP(+) = a 7-oxosteroid + NADPH + H(+)</text>
        <dbReference type="Rhea" id="RHEA:20233"/>
        <dbReference type="ChEBI" id="CHEBI:15378"/>
        <dbReference type="ChEBI" id="CHEBI:35349"/>
        <dbReference type="ChEBI" id="CHEBI:47789"/>
        <dbReference type="ChEBI" id="CHEBI:57783"/>
        <dbReference type="ChEBI" id="CHEBI:58349"/>
        <dbReference type="EC" id="1.1.1.201"/>
    </reaction>
    <physiologicalReaction direction="right-to-left" evidence="25">
        <dbReference type="Rhea" id="RHEA:20235"/>
    </physiologicalReaction>
</comment>
<evidence type="ECO:0000256" key="13">
    <source>
        <dbReference type="ARBA" id="ARBA00041676"/>
    </source>
</evidence>
<evidence type="ECO:0000256" key="7">
    <source>
        <dbReference type="ARBA" id="ARBA00023002"/>
    </source>
</evidence>
<evidence type="ECO:0000256" key="28">
    <source>
        <dbReference type="SAM" id="SignalP"/>
    </source>
</evidence>
<evidence type="ECO:0000256" key="14">
    <source>
        <dbReference type="ARBA" id="ARBA00047269"/>
    </source>
</evidence>
<evidence type="ECO:0000256" key="26">
    <source>
        <dbReference type="ARBA" id="ARBA00049462"/>
    </source>
</evidence>
<evidence type="ECO:0000256" key="23">
    <source>
        <dbReference type="ARBA" id="ARBA00048678"/>
    </source>
</evidence>
<dbReference type="Proteomes" id="UP001652624">
    <property type="component" value="Unplaced"/>
</dbReference>
<evidence type="ECO:0000256" key="4">
    <source>
        <dbReference type="ARBA" id="ARBA00022692"/>
    </source>
</evidence>
<reference evidence="30" key="1">
    <citation type="submission" date="2025-08" db="UniProtKB">
        <authorList>
            <consortium name="RefSeq"/>
        </authorList>
    </citation>
    <scope>IDENTIFICATION</scope>
</reference>
<dbReference type="PANTHER" id="PTHR44279">
    <property type="entry name" value="HYDROXYSTEROID (11-BETA) DEHYDROGENASE 1-LIKE B-RELATED"/>
    <property type="match status" value="1"/>
</dbReference>
<proteinExistence type="inferred from homology"/>
<feature type="signal peptide" evidence="28">
    <location>
        <begin position="1"/>
        <end position="17"/>
    </location>
</feature>
<comment type="catalytic activity">
    <reaction evidence="19">
        <text>taurochenodeoxycholate + NADP(+) = 7-oxotaurolithocholate + NADPH + H(+)</text>
        <dbReference type="Rhea" id="RHEA:65060"/>
        <dbReference type="ChEBI" id="CHEBI:9407"/>
        <dbReference type="ChEBI" id="CHEBI:15378"/>
        <dbReference type="ChEBI" id="CHEBI:57783"/>
        <dbReference type="ChEBI" id="CHEBI:58349"/>
        <dbReference type="ChEBI" id="CHEBI:137724"/>
    </reaction>
    <physiologicalReaction direction="right-to-left" evidence="19">
        <dbReference type="Rhea" id="RHEA:65062"/>
    </physiologicalReaction>
</comment>
<dbReference type="Pfam" id="PF00106">
    <property type="entry name" value="adh_short"/>
    <property type="match status" value="1"/>
</dbReference>
<evidence type="ECO:0000256" key="1">
    <source>
        <dbReference type="ARBA" id="ARBA00004648"/>
    </source>
</evidence>
<evidence type="ECO:0000256" key="5">
    <source>
        <dbReference type="ARBA" id="ARBA00022824"/>
    </source>
</evidence>
<sequence>MALMWKALLPVLGICLAHYLYSARDAFTPAMLQGKRVIVTGSSMGIGEQMAYRLAEMGAHVVVTSRSQEALQKVTSRCLELGAASAHYLVGSMEDKAFTESFVARASELLGGLDMLVLNHITSCPMSLFRGDMNMVRRVMEVNFLSYVTLTAAAEPLLSRSNGSIVVVSSLAGKVPTPLVAPYSASKFALDGFFSSLRREYSMTKVNVSVTLCVLGLIDTNTAMRAVEGIMSMPSAPKEECALEILRAGALRQEEMYYGASTWMSPLLMNPGRKLLEVLLSDYFNANLFVSKKTDP</sequence>
<keyword evidence="8" id="KW-0472">Membrane</keyword>
<name>A0ABM3WUZ1_ERIEU</name>
<evidence type="ECO:0000256" key="20">
    <source>
        <dbReference type="ARBA" id="ARBA00048376"/>
    </source>
</evidence>
<dbReference type="InterPro" id="IPR051253">
    <property type="entry name" value="11-beta-HSD"/>
</dbReference>
<comment type="catalytic activity">
    <reaction evidence="16">
        <text>3beta-hydroxy-5-androstene-7,17-dione + NADPH + H(+) = 3beta,7beta-dihydroxyandrost-5-en-17-one + NADP(+)</text>
        <dbReference type="Rhea" id="RHEA:69452"/>
        <dbReference type="ChEBI" id="CHEBI:15378"/>
        <dbReference type="ChEBI" id="CHEBI:57783"/>
        <dbReference type="ChEBI" id="CHEBI:58349"/>
        <dbReference type="ChEBI" id="CHEBI:183368"/>
        <dbReference type="ChEBI" id="CHEBI:183808"/>
    </reaction>
    <physiologicalReaction direction="left-to-right" evidence="16">
        <dbReference type="Rhea" id="RHEA:69453"/>
    </physiologicalReaction>
</comment>
<dbReference type="PROSITE" id="PS00061">
    <property type="entry name" value="ADH_SHORT"/>
    <property type="match status" value="1"/>
</dbReference>
<evidence type="ECO:0000256" key="6">
    <source>
        <dbReference type="ARBA" id="ARBA00022989"/>
    </source>
</evidence>
<evidence type="ECO:0000256" key="15">
    <source>
        <dbReference type="ARBA" id="ARBA00047373"/>
    </source>
</evidence>
<comment type="subunit">
    <text evidence="3">Homodimer.</text>
</comment>
<keyword evidence="4" id="KW-0812">Transmembrane</keyword>
<organism evidence="29 30">
    <name type="scientific">Erinaceus europaeus</name>
    <name type="common">Western European hedgehog</name>
    <dbReference type="NCBI Taxonomy" id="9365"/>
    <lineage>
        <taxon>Eukaryota</taxon>
        <taxon>Metazoa</taxon>
        <taxon>Chordata</taxon>
        <taxon>Craniata</taxon>
        <taxon>Vertebrata</taxon>
        <taxon>Euteleostomi</taxon>
        <taxon>Mammalia</taxon>
        <taxon>Eutheria</taxon>
        <taxon>Laurasiatheria</taxon>
        <taxon>Eulipotyphla</taxon>
        <taxon>Erinaceidae</taxon>
        <taxon>Erinaceinae</taxon>
        <taxon>Erinaceus</taxon>
    </lineage>
</organism>
<evidence type="ECO:0000256" key="3">
    <source>
        <dbReference type="ARBA" id="ARBA00011738"/>
    </source>
</evidence>
<comment type="catalytic activity">
    <reaction evidence="20">
        <text>an 11beta-hydroxysteroid + NADP(+) = an 11-oxosteroid + NADPH + H(+)</text>
        <dbReference type="Rhea" id="RHEA:11388"/>
        <dbReference type="ChEBI" id="CHEBI:15378"/>
        <dbReference type="ChEBI" id="CHEBI:35346"/>
        <dbReference type="ChEBI" id="CHEBI:47787"/>
        <dbReference type="ChEBI" id="CHEBI:57783"/>
        <dbReference type="ChEBI" id="CHEBI:58349"/>
        <dbReference type="EC" id="1.1.1.146"/>
    </reaction>
    <physiologicalReaction direction="left-to-right" evidence="20">
        <dbReference type="Rhea" id="RHEA:11389"/>
    </physiologicalReaction>
    <physiologicalReaction direction="right-to-left" evidence="20">
        <dbReference type="Rhea" id="RHEA:11390"/>
    </physiologicalReaction>
</comment>
<dbReference type="PRINTS" id="PR00081">
    <property type="entry name" value="GDHRDH"/>
</dbReference>
<dbReference type="RefSeq" id="XP_060040372.1">
    <property type="nucleotide sequence ID" value="XM_060184389.1"/>
</dbReference>
<dbReference type="Gene3D" id="3.40.50.720">
    <property type="entry name" value="NAD(P)-binding Rossmann-like Domain"/>
    <property type="match status" value="1"/>
</dbReference>
<evidence type="ECO:0000313" key="30">
    <source>
        <dbReference type="RefSeq" id="XP_060040372.1"/>
    </source>
</evidence>
<comment type="similarity">
    <text evidence="2">Belongs to the short-chain dehydrogenases/reductases (SDR) family.</text>
</comment>
<comment type="catalytic activity">
    <reaction evidence="24">
        <text>tauroursodeoxycholate + NADP(+) = 7-oxotaurolithocholate + NADPH + H(+)</text>
        <dbReference type="Rhea" id="RHEA:68980"/>
        <dbReference type="ChEBI" id="CHEBI:15378"/>
        <dbReference type="ChEBI" id="CHEBI:57783"/>
        <dbReference type="ChEBI" id="CHEBI:58349"/>
        <dbReference type="ChEBI" id="CHEBI:132028"/>
        <dbReference type="ChEBI" id="CHEBI:137724"/>
    </reaction>
    <physiologicalReaction direction="right-to-left" evidence="24">
        <dbReference type="Rhea" id="RHEA:68982"/>
    </physiologicalReaction>
</comment>
<comment type="catalytic activity">
    <reaction evidence="18">
        <text>glycoursodeoxycholate + NADP(+) = 7-oxoglycolithocholate + NADPH + H(+)</text>
        <dbReference type="Rhea" id="RHEA:68976"/>
        <dbReference type="ChEBI" id="CHEBI:15378"/>
        <dbReference type="ChEBI" id="CHEBI:57783"/>
        <dbReference type="ChEBI" id="CHEBI:58349"/>
        <dbReference type="ChEBI" id="CHEBI:132030"/>
        <dbReference type="ChEBI" id="CHEBI:137818"/>
    </reaction>
    <physiologicalReaction direction="right-to-left" evidence="18">
        <dbReference type="Rhea" id="RHEA:68978"/>
    </physiologicalReaction>
</comment>
<comment type="subcellular location">
    <subcellularLocation>
        <location evidence="1">Endoplasmic reticulum membrane</location>
        <topology evidence="1">Single-pass type II membrane protein</topology>
    </subcellularLocation>
</comment>
<evidence type="ECO:0000256" key="25">
    <source>
        <dbReference type="ARBA" id="ARBA00049300"/>
    </source>
</evidence>
<gene>
    <name evidence="30" type="primary">HSD11B1</name>
</gene>
<dbReference type="EC" id="1.1.1.146" evidence="9"/>
<evidence type="ECO:0000256" key="2">
    <source>
        <dbReference type="ARBA" id="ARBA00006484"/>
    </source>
</evidence>
<dbReference type="InterPro" id="IPR020904">
    <property type="entry name" value="Sc_DH/Rdtase_CS"/>
</dbReference>
<comment type="catalytic activity">
    <reaction evidence="27">
        <text>7-oxopregnenolone + NADPH + H(+) = 7beta-hydroxypregnenolone + NADP(+)</text>
        <dbReference type="Rhea" id="RHEA:69436"/>
        <dbReference type="ChEBI" id="CHEBI:15378"/>
        <dbReference type="ChEBI" id="CHEBI:57783"/>
        <dbReference type="ChEBI" id="CHEBI:58349"/>
        <dbReference type="ChEBI" id="CHEBI:183806"/>
        <dbReference type="ChEBI" id="CHEBI:183807"/>
    </reaction>
    <physiologicalReaction direction="left-to-right" evidence="27">
        <dbReference type="Rhea" id="RHEA:69437"/>
    </physiologicalReaction>
</comment>
<dbReference type="GeneID" id="103120671"/>
<evidence type="ECO:0000256" key="24">
    <source>
        <dbReference type="ARBA" id="ARBA00048702"/>
    </source>
</evidence>
<dbReference type="PANTHER" id="PTHR44279:SF1">
    <property type="entry name" value="11-BETA-HYDROXYSTEROID DEHYDROGENASE 1"/>
    <property type="match status" value="1"/>
</dbReference>
<evidence type="ECO:0000256" key="18">
    <source>
        <dbReference type="ARBA" id="ARBA00048060"/>
    </source>
</evidence>
<comment type="catalytic activity">
    <reaction evidence="23">
        <text>3beta,7alpha-dihydroxyandrost-5-en-17-one + NADP(+) = 3beta-hydroxy-5-androstene-7,17-dione + NADPH + H(+)</text>
        <dbReference type="Rhea" id="RHEA:69440"/>
        <dbReference type="ChEBI" id="CHEBI:15378"/>
        <dbReference type="ChEBI" id="CHEBI:57783"/>
        <dbReference type="ChEBI" id="CHEBI:58349"/>
        <dbReference type="ChEBI" id="CHEBI:81471"/>
        <dbReference type="ChEBI" id="CHEBI:183808"/>
    </reaction>
    <physiologicalReaction direction="left-to-right" evidence="23">
        <dbReference type="Rhea" id="RHEA:69441"/>
    </physiologicalReaction>
</comment>
<keyword evidence="5" id="KW-0256">Endoplasmic reticulum</keyword>
<comment type="catalytic activity">
    <reaction evidence="26">
        <text>7-oxolithocholate + NADPH + H(+) = ursodeoxycholate + NADP(+)</text>
        <dbReference type="Rhea" id="RHEA:47540"/>
        <dbReference type="ChEBI" id="CHEBI:15378"/>
        <dbReference type="ChEBI" id="CHEBI:57783"/>
        <dbReference type="ChEBI" id="CHEBI:58349"/>
        <dbReference type="ChEBI" id="CHEBI:78604"/>
        <dbReference type="ChEBI" id="CHEBI:78605"/>
    </reaction>
    <physiologicalReaction direction="left-to-right" evidence="26">
        <dbReference type="Rhea" id="RHEA:47541"/>
    </physiologicalReaction>
</comment>
<comment type="catalytic activity">
    <reaction evidence="14">
        <text>chenodeoxycholate + NADP(+) = 7-oxolithocholate + NADPH + H(+)</text>
        <dbReference type="Rhea" id="RHEA:53820"/>
        <dbReference type="ChEBI" id="CHEBI:15378"/>
        <dbReference type="ChEBI" id="CHEBI:36234"/>
        <dbReference type="ChEBI" id="CHEBI:57783"/>
        <dbReference type="ChEBI" id="CHEBI:58349"/>
        <dbReference type="ChEBI" id="CHEBI:78605"/>
    </reaction>
    <physiologicalReaction direction="right-to-left" evidence="14">
        <dbReference type="Rhea" id="RHEA:53822"/>
    </physiologicalReaction>
</comment>
<evidence type="ECO:0000256" key="17">
    <source>
        <dbReference type="ARBA" id="ARBA00047749"/>
    </source>
</evidence>
<evidence type="ECO:0000256" key="8">
    <source>
        <dbReference type="ARBA" id="ARBA00023136"/>
    </source>
</evidence>
<evidence type="ECO:0000256" key="10">
    <source>
        <dbReference type="ARBA" id="ARBA00039048"/>
    </source>
</evidence>
<dbReference type="SUPFAM" id="SSF51735">
    <property type="entry name" value="NAD(P)-binding Rossmann-fold domains"/>
    <property type="match status" value="1"/>
</dbReference>
<dbReference type="InterPro" id="IPR036291">
    <property type="entry name" value="NAD(P)-bd_dom_sf"/>
</dbReference>
<keyword evidence="6" id="KW-1133">Transmembrane helix</keyword>
<comment type="catalytic activity">
    <reaction evidence="15">
        <text>3beta-hydroxy-5alpha-androstane-7,17-dione + NADPH + H(+) = 3beta,7beta-dihydroxy-5alpha-androstan-17-one + NADP(+)</text>
        <dbReference type="Rhea" id="RHEA:69456"/>
        <dbReference type="ChEBI" id="CHEBI:15378"/>
        <dbReference type="ChEBI" id="CHEBI:57783"/>
        <dbReference type="ChEBI" id="CHEBI:58349"/>
        <dbReference type="ChEBI" id="CHEBI:79834"/>
        <dbReference type="ChEBI" id="CHEBI:183809"/>
    </reaction>
    <physiologicalReaction direction="left-to-right" evidence="15">
        <dbReference type="Rhea" id="RHEA:69457"/>
    </physiologicalReaction>
</comment>
<comment type="catalytic activity">
    <reaction evidence="21">
        <text>7-oxocholesterol + NADPH + H(+) = 7beta-hydroxycholesterol + NADP(+)</text>
        <dbReference type="Rhea" id="RHEA:68656"/>
        <dbReference type="ChEBI" id="CHEBI:15378"/>
        <dbReference type="ChEBI" id="CHEBI:42989"/>
        <dbReference type="ChEBI" id="CHEBI:57783"/>
        <dbReference type="ChEBI" id="CHEBI:58349"/>
        <dbReference type="ChEBI" id="CHEBI:64294"/>
    </reaction>
    <physiologicalReaction direction="left-to-right" evidence="21">
        <dbReference type="Rhea" id="RHEA:68657"/>
    </physiologicalReaction>
</comment>
<keyword evidence="28" id="KW-0732">Signal</keyword>